<keyword evidence="1" id="KW-0175">Coiled coil</keyword>
<dbReference type="Proteomes" id="UP000324800">
    <property type="component" value="Unassembled WGS sequence"/>
</dbReference>
<evidence type="ECO:0000256" key="1">
    <source>
        <dbReference type="SAM" id="Coils"/>
    </source>
</evidence>
<dbReference type="InterPro" id="IPR011989">
    <property type="entry name" value="ARM-like"/>
</dbReference>
<dbReference type="SUPFAM" id="SSF48371">
    <property type="entry name" value="ARM repeat"/>
    <property type="match status" value="1"/>
</dbReference>
<dbReference type="InterPro" id="IPR016024">
    <property type="entry name" value="ARM-type_fold"/>
</dbReference>
<dbReference type="Gene3D" id="1.25.10.10">
    <property type="entry name" value="Leucine-rich Repeat Variant"/>
    <property type="match status" value="1"/>
</dbReference>
<organism evidence="2 3">
    <name type="scientific">Streblomastix strix</name>
    <dbReference type="NCBI Taxonomy" id="222440"/>
    <lineage>
        <taxon>Eukaryota</taxon>
        <taxon>Metamonada</taxon>
        <taxon>Preaxostyla</taxon>
        <taxon>Oxymonadida</taxon>
        <taxon>Streblomastigidae</taxon>
        <taxon>Streblomastix</taxon>
    </lineage>
</organism>
<evidence type="ECO:0000313" key="2">
    <source>
        <dbReference type="EMBL" id="KAA6403153.1"/>
    </source>
</evidence>
<protein>
    <submittedName>
        <fullName evidence="2">Uncharacterized protein</fullName>
    </submittedName>
</protein>
<feature type="coiled-coil region" evidence="1">
    <location>
        <begin position="231"/>
        <end position="314"/>
    </location>
</feature>
<accession>A0A5J4X7X8</accession>
<gene>
    <name evidence="2" type="ORF">EZS28_001322</name>
</gene>
<reference evidence="2 3" key="1">
    <citation type="submission" date="2019-03" db="EMBL/GenBank/DDBJ databases">
        <title>Single cell metagenomics reveals metabolic interactions within the superorganism composed of flagellate Streblomastix strix and complex community of Bacteroidetes bacteria on its surface.</title>
        <authorList>
            <person name="Treitli S.C."/>
            <person name="Kolisko M."/>
            <person name="Husnik F."/>
            <person name="Keeling P."/>
            <person name="Hampl V."/>
        </authorList>
    </citation>
    <scope>NUCLEOTIDE SEQUENCE [LARGE SCALE GENOMIC DNA]</scope>
    <source>
        <strain evidence="2">ST1C</strain>
    </source>
</reference>
<name>A0A5J4X7X8_9EUKA</name>
<dbReference type="EMBL" id="SNRW01000133">
    <property type="protein sequence ID" value="KAA6403153.1"/>
    <property type="molecule type" value="Genomic_DNA"/>
</dbReference>
<comment type="caution">
    <text evidence="2">The sequence shown here is derived from an EMBL/GenBank/DDBJ whole genome shotgun (WGS) entry which is preliminary data.</text>
</comment>
<proteinExistence type="predicted"/>
<sequence length="559" mass="64327">MSSTQRQRIANDIIQFIQILEDGTDEERMDVLQKLLVFPKIFIGKSNSQIKSTLLEVIVLNYQRGDNETKRICAAILNGVGNDTNPIPQLTQSFIHGLILNISSPDILLSQKAASSLVKVIEETESELIKGQIARITFEWITNTVKMYSPLVKGDIPKNKIIGAINVATSGVKLGFDVFVTYEVYEIIRKLSDSNDEYISDSATLFIKNWQRRNLPVPTVYDETARDFDRIHDVEQKAKILSDERKTAQKERKEAIEEKKKSIEEKKEVEDQKKKIEKEKSAIEKEKKIIEQQKKDLEEENQKLVERNRILETQLIEKEHFLKFFDQMSVDLRKQEEGSDENRQIIRKRKDDICDVILKMFHNQQNEQGKQYMVDSGVASGILHLIGTLQLEQVTEAHIHSLFVLSHASSPDIRVKIFEMGPYPDLLYILKHPKKNVAQLAMQTINNIMLTGKSKTKEGKQPDHLASMQGCDGANKIFEFYKRNLNKKCNDIASLTIGDLFRDKEIPKLMREDIITHIKSLVNDEDKLIRDDSKIILRKLAKNKKSKKVIEKDGFVIPE</sequence>
<evidence type="ECO:0000313" key="3">
    <source>
        <dbReference type="Proteomes" id="UP000324800"/>
    </source>
</evidence>
<dbReference type="AlphaFoldDB" id="A0A5J4X7X8"/>